<dbReference type="InterPro" id="IPR002401">
    <property type="entry name" value="Cyt_P450_E_grp-I"/>
</dbReference>
<dbReference type="Gene3D" id="1.10.630.10">
    <property type="entry name" value="Cytochrome P450"/>
    <property type="match status" value="1"/>
</dbReference>
<keyword evidence="4 5" id="KW-0408">Iron</keyword>
<keyword evidence="3 6" id="KW-0560">Oxidoreductase</keyword>
<comment type="caution">
    <text evidence="8">The sequence shown here is derived from an EMBL/GenBank/DDBJ whole genome shotgun (WGS) entry which is preliminary data.</text>
</comment>
<dbReference type="PANTHER" id="PTHR47950:SF30">
    <property type="entry name" value="CYTOCHROME P450 FAMILY PROTEIN"/>
    <property type="match status" value="1"/>
</dbReference>
<sequence>MMDYHLTSLLIILALACIYVLISIFKTLKSSKYPPGPRPFPIIGNILGIGNQPHQALAKLSQIYGPIMSLKLGNTTTIVISSPQLAKEVLHKNDNIFSSRTFPDSVRALDHHTLSITWLPALAQWKTLRRICATKIFSSQKLDSTQALRQRSVQALLDYVEESSNKGEALNIGEIVLITLLNSVSNTLFSMDLAHYTSDKSQELKDIIWGIMEEAGKPNIVDFFPILRLLDPQGARSRMDGYFRKLILFFDGLIEERLRLRALKNESKTSNDVLDSVLELMIEENSQVTRPHVSHLFVDLLTGATDTSSITVEWAMTELLHNPEKLGKVKKEFQHILDKGEHVEESHISKFPYLQAVIKETFRLHPPAPLLVPHKSDVDAEIGGFMVPKRAKIMVNVWAMGRDSSIWTNPNQFLPERFLDSDTNFKGQHFELIPFGAGRRICPGLPLAYRTVHVILASLLHNYDWKLADGKKPHDTNMSEIFGLTLRKAQPLRVIPILSSRCEK</sequence>
<feature type="transmembrane region" description="Helical" evidence="7">
    <location>
        <begin position="6"/>
        <end position="25"/>
    </location>
</feature>
<evidence type="ECO:0000256" key="5">
    <source>
        <dbReference type="PIRSR" id="PIRSR602401-1"/>
    </source>
</evidence>
<dbReference type="GO" id="GO:0004497">
    <property type="term" value="F:monooxygenase activity"/>
    <property type="evidence" value="ECO:0007669"/>
    <property type="project" value="UniProtKB-KW"/>
</dbReference>
<dbReference type="PROSITE" id="PS00086">
    <property type="entry name" value="CYTOCHROME_P450"/>
    <property type="match status" value="1"/>
</dbReference>
<keyword evidence="9" id="KW-1185">Reference proteome</keyword>
<evidence type="ECO:0000256" key="4">
    <source>
        <dbReference type="ARBA" id="ARBA00023004"/>
    </source>
</evidence>
<keyword evidence="2 5" id="KW-0479">Metal-binding</keyword>
<dbReference type="FunFam" id="1.10.630.10:FF:000007">
    <property type="entry name" value="Cytochrome P450 76C4"/>
    <property type="match status" value="1"/>
</dbReference>
<reference evidence="8 9" key="1">
    <citation type="submission" date="2024-08" db="EMBL/GenBank/DDBJ databases">
        <title>Insights into the chromosomal genome structure of Flemingia macrophylla.</title>
        <authorList>
            <person name="Ding Y."/>
            <person name="Zhao Y."/>
            <person name="Bi W."/>
            <person name="Wu M."/>
            <person name="Zhao G."/>
            <person name="Gong Y."/>
            <person name="Li W."/>
            <person name="Zhang P."/>
        </authorList>
    </citation>
    <scope>NUCLEOTIDE SEQUENCE [LARGE SCALE GENOMIC DNA]</scope>
    <source>
        <strain evidence="8">DYQJB</strain>
        <tissue evidence="8">Leaf</tissue>
    </source>
</reference>
<gene>
    <name evidence="8" type="ORF">Fmac_011870</name>
</gene>
<comment type="similarity">
    <text evidence="1 6">Belongs to the cytochrome P450 family.</text>
</comment>
<dbReference type="Proteomes" id="UP001603857">
    <property type="component" value="Unassembled WGS sequence"/>
</dbReference>
<evidence type="ECO:0000256" key="7">
    <source>
        <dbReference type="SAM" id="Phobius"/>
    </source>
</evidence>
<evidence type="ECO:0000256" key="2">
    <source>
        <dbReference type="ARBA" id="ARBA00022723"/>
    </source>
</evidence>
<dbReference type="SUPFAM" id="SSF48264">
    <property type="entry name" value="Cytochrome P450"/>
    <property type="match status" value="1"/>
</dbReference>
<keyword evidence="7" id="KW-0472">Membrane</keyword>
<organism evidence="8 9">
    <name type="scientific">Flemingia macrophylla</name>
    <dbReference type="NCBI Taxonomy" id="520843"/>
    <lineage>
        <taxon>Eukaryota</taxon>
        <taxon>Viridiplantae</taxon>
        <taxon>Streptophyta</taxon>
        <taxon>Embryophyta</taxon>
        <taxon>Tracheophyta</taxon>
        <taxon>Spermatophyta</taxon>
        <taxon>Magnoliopsida</taxon>
        <taxon>eudicotyledons</taxon>
        <taxon>Gunneridae</taxon>
        <taxon>Pentapetalae</taxon>
        <taxon>rosids</taxon>
        <taxon>fabids</taxon>
        <taxon>Fabales</taxon>
        <taxon>Fabaceae</taxon>
        <taxon>Papilionoideae</taxon>
        <taxon>50 kb inversion clade</taxon>
        <taxon>NPAAA clade</taxon>
        <taxon>indigoferoid/millettioid clade</taxon>
        <taxon>Phaseoleae</taxon>
        <taxon>Flemingia</taxon>
    </lineage>
</organism>
<comment type="cofactor">
    <cofactor evidence="5">
        <name>heme</name>
        <dbReference type="ChEBI" id="CHEBI:30413"/>
    </cofactor>
</comment>
<feature type="binding site" description="axial binding residue" evidence="5">
    <location>
        <position position="442"/>
    </location>
    <ligand>
        <name>heme</name>
        <dbReference type="ChEBI" id="CHEBI:30413"/>
    </ligand>
    <ligandPart>
        <name>Fe</name>
        <dbReference type="ChEBI" id="CHEBI:18248"/>
    </ligandPart>
</feature>
<dbReference type="PRINTS" id="PR00385">
    <property type="entry name" value="P450"/>
</dbReference>
<evidence type="ECO:0000256" key="6">
    <source>
        <dbReference type="RuleBase" id="RU000461"/>
    </source>
</evidence>
<evidence type="ECO:0008006" key="10">
    <source>
        <dbReference type="Google" id="ProtNLM"/>
    </source>
</evidence>
<evidence type="ECO:0000313" key="8">
    <source>
        <dbReference type="EMBL" id="KAL2337424.1"/>
    </source>
</evidence>
<proteinExistence type="inferred from homology"/>
<dbReference type="CDD" id="cd11073">
    <property type="entry name" value="CYP76-like"/>
    <property type="match status" value="1"/>
</dbReference>
<dbReference type="InterPro" id="IPR036396">
    <property type="entry name" value="Cyt_P450_sf"/>
</dbReference>
<dbReference type="Pfam" id="PF00067">
    <property type="entry name" value="p450"/>
    <property type="match status" value="1"/>
</dbReference>
<dbReference type="GO" id="GO:0046872">
    <property type="term" value="F:metal ion binding"/>
    <property type="evidence" value="ECO:0007669"/>
    <property type="project" value="UniProtKB-KW"/>
</dbReference>
<name>A0ABD1MNN1_9FABA</name>
<accession>A0ABD1MNN1</accession>
<keyword evidence="6" id="KW-0503">Monooxygenase</keyword>
<dbReference type="PANTHER" id="PTHR47950">
    <property type="entry name" value="CYTOCHROME P450, FAMILY 76, SUBFAMILY C, POLYPEPTIDE 5-RELATED"/>
    <property type="match status" value="1"/>
</dbReference>
<dbReference type="InterPro" id="IPR001128">
    <property type="entry name" value="Cyt_P450"/>
</dbReference>
<dbReference type="PRINTS" id="PR00463">
    <property type="entry name" value="EP450I"/>
</dbReference>
<dbReference type="AlphaFoldDB" id="A0ABD1MNN1"/>
<evidence type="ECO:0000313" key="9">
    <source>
        <dbReference type="Proteomes" id="UP001603857"/>
    </source>
</evidence>
<keyword evidence="5 6" id="KW-0349">Heme</keyword>
<evidence type="ECO:0000256" key="3">
    <source>
        <dbReference type="ARBA" id="ARBA00023002"/>
    </source>
</evidence>
<protein>
    <recommendedName>
        <fullName evidence="10">Cytochrome P450</fullName>
    </recommendedName>
</protein>
<dbReference type="InterPro" id="IPR017972">
    <property type="entry name" value="Cyt_P450_CS"/>
</dbReference>
<evidence type="ECO:0000256" key="1">
    <source>
        <dbReference type="ARBA" id="ARBA00010617"/>
    </source>
</evidence>
<keyword evidence="7" id="KW-1133">Transmembrane helix</keyword>
<keyword evidence="7" id="KW-0812">Transmembrane</keyword>
<dbReference type="EMBL" id="JBGMDY010000004">
    <property type="protein sequence ID" value="KAL2337424.1"/>
    <property type="molecule type" value="Genomic_DNA"/>
</dbReference>